<dbReference type="InterPro" id="IPR029063">
    <property type="entry name" value="SAM-dependent_MTases_sf"/>
</dbReference>
<sequence length="289" mass="30225">MSVSATIAHATAALAEAGVVSARTDAELLAAHVLATTRGRLLLAPDLTEEQHREYASLIAARESRVPLQHLTGRAAFRHLDLAVGPGVFVPRPETELLVEWGLAWLRGHTADPVVVDLCAGSGAIALSVATEHPGADVYAVERDPAALAWLRRNAAEAPVTVLAGDVIDPATLADLDGRVDLVLCNPPYVPLTAAGQLSVEVTEHDPAVAVFGGPDGLDLIRPLVGRVAALLAPGGAFGVEHDDTHGGAVPALLRADGRFERVRLHHDLAGRPRFTTARRAGGWQDGAP</sequence>
<organism evidence="8 9">
    <name type="scientific">Luedemannella flava</name>
    <dbReference type="NCBI Taxonomy" id="349316"/>
    <lineage>
        <taxon>Bacteria</taxon>
        <taxon>Bacillati</taxon>
        <taxon>Actinomycetota</taxon>
        <taxon>Actinomycetes</taxon>
        <taxon>Micromonosporales</taxon>
        <taxon>Micromonosporaceae</taxon>
        <taxon>Luedemannella</taxon>
    </lineage>
</organism>
<name>A0ABN2M1T1_9ACTN</name>
<evidence type="ECO:0000313" key="9">
    <source>
        <dbReference type="Proteomes" id="UP001500218"/>
    </source>
</evidence>
<gene>
    <name evidence="5 8" type="primary">prmC</name>
    <name evidence="8" type="ORF">GCM10009682_30640</name>
</gene>
<evidence type="ECO:0000256" key="4">
    <source>
        <dbReference type="ARBA" id="ARBA00048391"/>
    </source>
</evidence>
<dbReference type="Gene3D" id="3.40.50.150">
    <property type="entry name" value="Vaccinia Virus protein VP39"/>
    <property type="match status" value="1"/>
</dbReference>
<comment type="caution">
    <text evidence="8">The sequence shown here is derived from an EMBL/GenBank/DDBJ whole genome shotgun (WGS) entry which is preliminary data.</text>
</comment>
<dbReference type="InterPro" id="IPR050320">
    <property type="entry name" value="N5-glutamine_MTase"/>
</dbReference>
<dbReference type="CDD" id="cd02440">
    <property type="entry name" value="AdoMet_MTases"/>
    <property type="match status" value="1"/>
</dbReference>
<comment type="function">
    <text evidence="5">Methylates the class 1 translation termination release factors RF1/PrfA and RF2/PrfB on the glutamine residue of the universally conserved GGQ motif.</text>
</comment>
<dbReference type="GO" id="GO:0008168">
    <property type="term" value="F:methyltransferase activity"/>
    <property type="evidence" value="ECO:0007669"/>
    <property type="project" value="UniProtKB-KW"/>
</dbReference>
<keyword evidence="3 5" id="KW-0949">S-adenosyl-L-methionine</keyword>
<feature type="binding site" evidence="5">
    <location>
        <position position="142"/>
    </location>
    <ligand>
        <name>S-adenosyl-L-methionine</name>
        <dbReference type="ChEBI" id="CHEBI:59789"/>
    </ligand>
</feature>
<feature type="domain" description="Release factor glutamine methyltransferase N-terminal" evidence="7">
    <location>
        <begin position="7"/>
        <end position="73"/>
    </location>
</feature>
<dbReference type="NCBIfam" id="TIGR00536">
    <property type="entry name" value="hemK_fam"/>
    <property type="match status" value="1"/>
</dbReference>
<evidence type="ECO:0000256" key="2">
    <source>
        <dbReference type="ARBA" id="ARBA00022679"/>
    </source>
</evidence>
<dbReference type="InterPro" id="IPR007848">
    <property type="entry name" value="Small_mtfrase_dom"/>
</dbReference>
<dbReference type="EC" id="2.1.1.297" evidence="5"/>
<reference evidence="8 9" key="1">
    <citation type="journal article" date="2019" name="Int. J. Syst. Evol. Microbiol.">
        <title>The Global Catalogue of Microorganisms (GCM) 10K type strain sequencing project: providing services to taxonomists for standard genome sequencing and annotation.</title>
        <authorList>
            <consortium name="The Broad Institute Genomics Platform"/>
            <consortium name="The Broad Institute Genome Sequencing Center for Infectious Disease"/>
            <person name="Wu L."/>
            <person name="Ma J."/>
        </authorList>
    </citation>
    <scope>NUCLEOTIDE SEQUENCE [LARGE SCALE GENOMIC DNA]</scope>
    <source>
        <strain evidence="8 9">JCM 13250</strain>
    </source>
</reference>
<dbReference type="PANTHER" id="PTHR18895">
    <property type="entry name" value="HEMK METHYLTRANSFERASE"/>
    <property type="match status" value="1"/>
</dbReference>
<dbReference type="SUPFAM" id="SSF53335">
    <property type="entry name" value="S-adenosyl-L-methionine-dependent methyltransferases"/>
    <property type="match status" value="1"/>
</dbReference>
<dbReference type="InterPro" id="IPR040758">
    <property type="entry name" value="PrmC_N"/>
</dbReference>
<dbReference type="NCBIfam" id="TIGR03534">
    <property type="entry name" value="RF_mod_PrmC"/>
    <property type="match status" value="1"/>
</dbReference>
<evidence type="ECO:0000256" key="3">
    <source>
        <dbReference type="ARBA" id="ARBA00022691"/>
    </source>
</evidence>
<evidence type="ECO:0000259" key="6">
    <source>
        <dbReference type="Pfam" id="PF05175"/>
    </source>
</evidence>
<dbReference type="InterPro" id="IPR004556">
    <property type="entry name" value="HemK-like"/>
</dbReference>
<dbReference type="Pfam" id="PF05175">
    <property type="entry name" value="MTS"/>
    <property type="match status" value="1"/>
</dbReference>
<dbReference type="Proteomes" id="UP001500218">
    <property type="component" value="Unassembled WGS sequence"/>
</dbReference>
<dbReference type="InterPro" id="IPR019874">
    <property type="entry name" value="RF_methyltr_PrmC"/>
</dbReference>
<evidence type="ECO:0000259" key="7">
    <source>
        <dbReference type="Pfam" id="PF17827"/>
    </source>
</evidence>
<comment type="similarity">
    <text evidence="5">Belongs to the protein N5-glutamine methyltransferase family. PrmC subfamily.</text>
</comment>
<evidence type="ECO:0000256" key="5">
    <source>
        <dbReference type="HAMAP-Rule" id="MF_02126"/>
    </source>
</evidence>
<keyword evidence="2 5" id="KW-0808">Transferase</keyword>
<evidence type="ECO:0000313" key="8">
    <source>
        <dbReference type="EMBL" id="GAA1806611.1"/>
    </source>
</evidence>
<dbReference type="GO" id="GO:0032259">
    <property type="term" value="P:methylation"/>
    <property type="evidence" value="ECO:0007669"/>
    <property type="project" value="UniProtKB-KW"/>
</dbReference>
<dbReference type="Pfam" id="PF17827">
    <property type="entry name" value="PrmC_N"/>
    <property type="match status" value="1"/>
</dbReference>
<feature type="domain" description="Methyltransferase small" evidence="6">
    <location>
        <begin position="113"/>
        <end position="190"/>
    </location>
</feature>
<dbReference type="EMBL" id="BAAALT010000084">
    <property type="protein sequence ID" value="GAA1806611.1"/>
    <property type="molecule type" value="Genomic_DNA"/>
</dbReference>
<protein>
    <recommendedName>
        <fullName evidence="5">Release factor glutamine methyltransferase</fullName>
        <shortName evidence="5">RF MTase</shortName>
        <ecNumber evidence="5">2.1.1.297</ecNumber>
    </recommendedName>
    <alternativeName>
        <fullName evidence="5">N5-glutamine methyltransferase PrmC</fullName>
    </alternativeName>
    <alternativeName>
        <fullName evidence="5">Protein-(glutamine-N5) MTase PrmC</fullName>
    </alternativeName>
    <alternativeName>
        <fullName evidence="5">Protein-glutamine N-methyltransferase PrmC</fullName>
    </alternativeName>
</protein>
<dbReference type="Gene3D" id="1.10.8.10">
    <property type="entry name" value="DNA helicase RuvA subunit, C-terminal domain"/>
    <property type="match status" value="1"/>
</dbReference>
<comment type="catalytic activity">
    <reaction evidence="4 5">
        <text>L-glutaminyl-[peptide chain release factor] + S-adenosyl-L-methionine = N(5)-methyl-L-glutaminyl-[peptide chain release factor] + S-adenosyl-L-homocysteine + H(+)</text>
        <dbReference type="Rhea" id="RHEA:42896"/>
        <dbReference type="Rhea" id="RHEA-COMP:10271"/>
        <dbReference type="Rhea" id="RHEA-COMP:10272"/>
        <dbReference type="ChEBI" id="CHEBI:15378"/>
        <dbReference type="ChEBI" id="CHEBI:30011"/>
        <dbReference type="ChEBI" id="CHEBI:57856"/>
        <dbReference type="ChEBI" id="CHEBI:59789"/>
        <dbReference type="ChEBI" id="CHEBI:61891"/>
        <dbReference type="EC" id="2.1.1.297"/>
    </reaction>
</comment>
<comment type="caution">
    <text evidence="5">Lacks conserved residue(s) required for the propagation of feature annotation.</text>
</comment>
<accession>A0ABN2M1T1</accession>
<dbReference type="RefSeq" id="WP_344131475.1">
    <property type="nucleotide sequence ID" value="NZ_BAAALT010000084.1"/>
</dbReference>
<dbReference type="InterPro" id="IPR002052">
    <property type="entry name" value="DNA_methylase_N6_adenine_CS"/>
</dbReference>
<keyword evidence="9" id="KW-1185">Reference proteome</keyword>
<feature type="binding site" evidence="5">
    <location>
        <position position="186"/>
    </location>
    <ligand>
        <name>S-adenosyl-L-methionine</name>
        <dbReference type="ChEBI" id="CHEBI:59789"/>
    </ligand>
</feature>
<keyword evidence="1 5" id="KW-0489">Methyltransferase</keyword>
<dbReference type="PROSITE" id="PS00092">
    <property type="entry name" value="N6_MTASE"/>
    <property type="match status" value="1"/>
</dbReference>
<dbReference type="PANTHER" id="PTHR18895:SF74">
    <property type="entry name" value="MTRF1L RELEASE FACTOR GLUTAMINE METHYLTRANSFERASE"/>
    <property type="match status" value="1"/>
</dbReference>
<evidence type="ECO:0000256" key="1">
    <source>
        <dbReference type="ARBA" id="ARBA00022603"/>
    </source>
</evidence>
<proteinExistence type="inferred from homology"/>
<dbReference type="HAMAP" id="MF_02126">
    <property type="entry name" value="RF_methyltr_PrmC"/>
    <property type="match status" value="1"/>
</dbReference>
<feature type="binding site" evidence="5">
    <location>
        <begin position="186"/>
        <end position="189"/>
    </location>
    <ligand>
        <name>substrate</name>
    </ligand>
</feature>